<dbReference type="FunFam" id="3.40.50.300:FF:000225">
    <property type="entry name" value="Thymidylate kinase"/>
    <property type="match status" value="1"/>
</dbReference>
<keyword evidence="5 11" id="KW-0545">Nucleotide biosynthesis</keyword>
<dbReference type="GO" id="GO:0006233">
    <property type="term" value="P:dTDP biosynthetic process"/>
    <property type="evidence" value="ECO:0007669"/>
    <property type="project" value="InterPro"/>
</dbReference>
<protein>
    <recommendedName>
        <fullName evidence="3 11">Thymidylate kinase</fullName>
        <ecNumber evidence="2 11">2.7.4.9</ecNumber>
    </recommendedName>
    <alternativeName>
        <fullName evidence="11">dTMP kinase</fullName>
    </alternativeName>
</protein>
<keyword evidence="4 11" id="KW-0808">Transferase</keyword>
<keyword evidence="8 11" id="KW-0067">ATP-binding</keyword>
<evidence type="ECO:0000259" key="12">
    <source>
        <dbReference type="Pfam" id="PF02223"/>
    </source>
</evidence>
<evidence type="ECO:0000256" key="10">
    <source>
        <dbReference type="ARBA" id="ARBA00057735"/>
    </source>
</evidence>
<dbReference type="Proteomes" id="UP000319776">
    <property type="component" value="Unassembled WGS sequence"/>
</dbReference>
<accession>A0A501X9I2</accession>
<proteinExistence type="inferred from homology"/>
<organism evidence="13 14">
    <name type="scientific">[Mycoplasma] falconis</name>
    <dbReference type="NCBI Taxonomy" id="92403"/>
    <lineage>
        <taxon>Bacteria</taxon>
        <taxon>Bacillati</taxon>
        <taxon>Mycoplasmatota</taxon>
        <taxon>Mycoplasmoidales</taxon>
        <taxon>Metamycoplasmataceae</taxon>
        <taxon>Metamycoplasma</taxon>
    </lineage>
</organism>
<dbReference type="CDD" id="cd01672">
    <property type="entry name" value="TMPK"/>
    <property type="match status" value="1"/>
</dbReference>
<dbReference type="GO" id="GO:0006227">
    <property type="term" value="P:dUDP biosynthetic process"/>
    <property type="evidence" value="ECO:0007669"/>
    <property type="project" value="TreeGrafter"/>
</dbReference>
<dbReference type="InterPro" id="IPR018095">
    <property type="entry name" value="Thymidylate_kin_CS"/>
</dbReference>
<keyword evidence="6 11" id="KW-0547">Nucleotide-binding</keyword>
<evidence type="ECO:0000256" key="8">
    <source>
        <dbReference type="ARBA" id="ARBA00022840"/>
    </source>
</evidence>
<feature type="binding site" evidence="11">
    <location>
        <begin position="13"/>
        <end position="20"/>
    </location>
    <ligand>
        <name>ATP</name>
        <dbReference type="ChEBI" id="CHEBI:30616"/>
    </ligand>
</feature>
<dbReference type="GO" id="GO:0006235">
    <property type="term" value="P:dTTP biosynthetic process"/>
    <property type="evidence" value="ECO:0007669"/>
    <property type="project" value="UniProtKB-UniRule"/>
</dbReference>
<dbReference type="AlphaFoldDB" id="A0A501X9I2"/>
<dbReference type="GO" id="GO:0005524">
    <property type="term" value="F:ATP binding"/>
    <property type="evidence" value="ECO:0007669"/>
    <property type="project" value="UniProtKB-UniRule"/>
</dbReference>
<evidence type="ECO:0000256" key="7">
    <source>
        <dbReference type="ARBA" id="ARBA00022777"/>
    </source>
</evidence>
<evidence type="ECO:0000313" key="14">
    <source>
        <dbReference type="Proteomes" id="UP000319776"/>
    </source>
</evidence>
<dbReference type="InterPro" id="IPR027417">
    <property type="entry name" value="P-loop_NTPase"/>
</dbReference>
<comment type="caution">
    <text evidence="13">The sequence shown here is derived from an EMBL/GenBank/DDBJ whole genome shotgun (WGS) entry which is preliminary data.</text>
</comment>
<keyword evidence="14" id="KW-1185">Reference proteome</keyword>
<comment type="function">
    <text evidence="10 11">Phosphorylation of dTMP to form dTDP in both de novo and salvage pathways of dTTP synthesis.</text>
</comment>
<comment type="similarity">
    <text evidence="1 11">Belongs to the thymidylate kinase family.</text>
</comment>
<evidence type="ECO:0000256" key="11">
    <source>
        <dbReference type="HAMAP-Rule" id="MF_00165"/>
    </source>
</evidence>
<dbReference type="PANTHER" id="PTHR10344:SF4">
    <property type="entry name" value="UMP-CMP KINASE 2, MITOCHONDRIAL"/>
    <property type="match status" value="1"/>
</dbReference>
<gene>
    <name evidence="11 13" type="primary">tmk</name>
    <name evidence="13" type="ORF">FJO69_02260</name>
</gene>
<dbReference type="EC" id="2.7.4.9" evidence="2 11"/>
<dbReference type="Gene3D" id="3.40.50.300">
    <property type="entry name" value="P-loop containing nucleotide triphosphate hydrolases"/>
    <property type="match status" value="1"/>
</dbReference>
<evidence type="ECO:0000256" key="6">
    <source>
        <dbReference type="ARBA" id="ARBA00022741"/>
    </source>
</evidence>
<name>A0A501X9I2_9BACT</name>
<dbReference type="HAMAP" id="MF_00165">
    <property type="entry name" value="Thymidylate_kinase"/>
    <property type="match status" value="1"/>
</dbReference>
<dbReference type="OrthoDB" id="9774907at2"/>
<dbReference type="InterPro" id="IPR018094">
    <property type="entry name" value="Thymidylate_kinase"/>
</dbReference>
<dbReference type="GO" id="GO:0004798">
    <property type="term" value="F:dTMP kinase activity"/>
    <property type="evidence" value="ECO:0007669"/>
    <property type="project" value="UniProtKB-UniRule"/>
</dbReference>
<evidence type="ECO:0000256" key="4">
    <source>
        <dbReference type="ARBA" id="ARBA00022679"/>
    </source>
</evidence>
<dbReference type="PANTHER" id="PTHR10344">
    <property type="entry name" value="THYMIDYLATE KINASE"/>
    <property type="match status" value="1"/>
</dbReference>
<evidence type="ECO:0000256" key="9">
    <source>
        <dbReference type="ARBA" id="ARBA00048743"/>
    </source>
</evidence>
<evidence type="ECO:0000256" key="5">
    <source>
        <dbReference type="ARBA" id="ARBA00022727"/>
    </source>
</evidence>
<evidence type="ECO:0000256" key="1">
    <source>
        <dbReference type="ARBA" id="ARBA00009776"/>
    </source>
</evidence>
<evidence type="ECO:0000313" key="13">
    <source>
        <dbReference type="EMBL" id="TPE57215.1"/>
    </source>
</evidence>
<evidence type="ECO:0000256" key="3">
    <source>
        <dbReference type="ARBA" id="ARBA00017144"/>
    </source>
</evidence>
<comment type="catalytic activity">
    <reaction evidence="9 11">
        <text>dTMP + ATP = dTDP + ADP</text>
        <dbReference type="Rhea" id="RHEA:13517"/>
        <dbReference type="ChEBI" id="CHEBI:30616"/>
        <dbReference type="ChEBI" id="CHEBI:58369"/>
        <dbReference type="ChEBI" id="CHEBI:63528"/>
        <dbReference type="ChEBI" id="CHEBI:456216"/>
        <dbReference type="EC" id="2.7.4.9"/>
    </reaction>
</comment>
<dbReference type="PROSITE" id="PS01331">
    <property type="entry name" value="THYMIDYLATE_KINASE"/>
    <property type="match status" value="1"/>
</dbReference>
<keyword evidence="7 11" id="KW-0418">Kinase</keyword>
<dbReference type="SUPFAM" id="SSF52540">
    <property type="entry name" value="P-loop containing nucleoside triphosphate hydrolases"/>
    <property type="match status" value="1"/>
</dbReference>
<reference evidence="13 14" key="1">
    <citation type="submission" date="2019-06" db="EMBL/GenBank/DDBJ databases">
        <title>Mycoplasma falconis type strain whole genome sequence.</title>
        <authorList>
            <person name="Spergser J."/>
        </authorList>
    </citation>
    <scope>NUCLEOTIDE SEQUENCE [LARGE SCALE GENOMIC DNA]</scope>
    <source>
        <strain evidence="13 14">ATCC 51372</strain>
    </source>
</reference>
<feature type="domain" description="Thymidylate kinase-like" evidence="12">
    <location>
        <begin position="11"/>
        <end position="202"/>
    </location>
</feature>
<evidence type="ECO:0000256" key="2">
    <source>
        <dbReference type="ARBA" id="ARBA00012980"/>
    </source>
</evidence>
<dbReference type="NCBIfam" id="TIGR00041">
    <property type="entry name" value="DTMP_kinase"/>
    <property type="match status" value="1"/>
</dbReference>
<dbReference type="Pfam" id="PF02223">
    <property type="entry name" value="Thymidylate_kin"/>
    <property type="match status" value="1"/>
</dbReference>
<dbReference type="RefSeq" id="WP_140781418.1">
    <property type="nucleotide sequence ID" value="NZ_VFSS01000007.1"/>
</dbReference>
<sequence>MENKRGKFIVVEGMDGSGKSTIIQMLKDEFINKNISDNFIFTREPGSAFSKEAEKIRQLILDNDNDFSQMVDALLFATSRRLNLEKGIWPALENGKNVISDRYWTSSFVYQGILGGLGLEKVKLINEIATDNTAPDLVIFFDLEPATTVERITKMRDCTDRLETCDVNYYVKLREAYHEVIKQNPKQFKVIDANCSIVELFKKVNKILKDNGVLS</sequence>
<dbReference type="GO" id="GO:0005737">
    <property type="term" value="C:cytoplasm"/>
    <property type="evidence" value="ECO:0007669"/>
    <property type="project" value="TreeGrafter"/>
</dbReference>
<dbReference type="InterPro" id="IPR039430">
    <property type="entry name" value="Thymidylate_kin-like_dom"/>
</dbReference>
<dbReference type="EMBL" id="VFSS01000007">
    <property type="protein sequence ID" value="TPE57215.1"/>
    <property type="molecule type" value="Genomic_DNA"/>
</dbReference>